<dbReference type="PROSITE" id="PS50097">
    <property type="entry name" value="BTB"/>
    <property type="match status" value="1"/>
</dbReference>
<keyword evidence="3" id="KW-1185">Reference proteome</keyword>
<dbReference type="OrthoDB" id="624345at2759"/>
<dbReference type="SMART" id="SM00225">
    <property type="entry name" value="BTB"/>
    <property type="match status" value="1"/>
</dbReference>
<evidence type="ECO:0000313" key="3">
    <source>
        <dbReference type="Proteomes" id="UP000006671"/>
    </source>
</evidence>
<proteinExistence type="predicted"/>
<sequence length="308" mass="35396">MYEFQSITKMATYSSYSFEKLRYEDYMGKKKQKIETTTSSDQEIATELFQRYDIKADQNDDQSIINGNVSSGRNSYLSLNISSIYFNIMSGDDSVEKRSSDVAIVMADSKVLCHKIILLCRSPVFKKLFEMYPDCKLISIPSIKKPIMEVLIQYIYTGQIDNEHLIIHDYVIDVFEAAILLQMKPLIEVLAKIVSSTTRNVYLSAKIWTWTNKMYSQKASKNIFDNYFLIDEISANITLEDSSTGLDDLISDLHTKTKNLYLESFGMEIEKSTNYLEEQGPNFLEILFRLLEEPDTNSLLSKDATSSK</sequence>
<name>D2VVL7_NAEGR</name>
<dbReference type="Proteomes" id="UP000006671">
    <property type="component" value="Unassembled WGS sequence"/>
</dbReference>
<dbReference type="VEuPathDB" id="AmoebaDB:NAEGRDRAFT_73063"/>
<dbReference type="EMBL" id="GG738902">
    <property type="protein sequence ID" value="EFC39061.1"/>
    <property type="molecule type" value="Genomic_DNA"/>
</dbReference>
<protein>
    <submittedName>
        <fullName evidence="2">Predicted protein</fullName>
    </submittedName>
</protein>
<evidence type="ECO:0000313" key="2">
    <source>
        <dbReference type="EMBL" id="EFC39061.1"/>
    </source>
</evidence>
<dbReference type="KEGG" id="ngr:NAEGRDRAFT_73063"/>
<dbReference type="OMA" id="FAMETSQ"/>
<dbReference type="InParanoid" id="D2VVL7"/>
<dbReference type="Gene3D" id="3.30.710.10">
    <property type="entry name" value="Potassium Channel Kv1.1, Chain A"/>
    <property type="match status" value="1"/>
</dbReference>
<accession>D2VVL7</accession>
<dbReference type="AlphaFoldDB" id="D2VVL7"/>
<dbReference type="GeneID" id="8854030"/>
<reference evidence="2 3" key="1">
    <citation type="journal article" date="2010" name="Cell">
        <title>The genome of Naegleria gruberi illuminates early eukaryotic versatility.</title>
        <authorList>
            <person name="Fritz-Laylin L.K."/>
            <person name="Prochnik S.E."/>
            <person name="Ginger M.L."/>
            <person name="Dacks J.B."/>
            <person name="Carpenter M.L."/>
            <person name="Field M.C."/>
            <person name="Kuo A."/>
            <person name="Paredez A."/>
            <person name="Chapman J."/>
            <person name="Pham J."/>
            <person name="Shu S."/>
            <person name="Neupane R."/>
            <person name="Cipriano M."/>
            <person name="Mancuso J."/>
            <person name="Tu H."/>
            <person name="Salamov A."/>
            <person name="Lindquist E."/>
            <person name="Shapiro H."/>
            <person name="Lucas S."/>
            <person name="Grigoriev I.V."/>
            <person name="Cande W.Z."/>
            <person name="Fulton C."/>
            <person name="Rokhsar D.S."/>
            <person name="Dawson S.C."/>
        </authorList>
    </citation>
    <scope>NUCLEOTIDE SEQUENCE [LARGE SCALE GENOMIC DNA]</scope>
    <source>
        <strain evidence="2 3">NEG-M</strain>
    </source>
</reference>
<gene>
    <name evidence="2" type="ORF">NAEGRDRAFT_73063</name>
</gene>
<dbReference type="CDD" id="cd18186">
    <property type="entry name" value="BTB_POZ_ZBTB_KLHL-like"/>
    <property type="match status" value="1"/>
</dbReference>
<dbReference type="Pfam" id="PF00651">
    <property type="entry name" value="BTB"/>
    <property type="match status" value="1"/>
</dbReference>
<dbReference type="SUPFAM" id="SSF54695">
    <property type="entry name" value="POZ domain"/>
    <property type="match status" value="1"/>
</dbReference>
<feature type="domain" description="BTB" evidence="1">
    <location>
        <begin position="100"/>
        <end position="164"/>
    </location>
</feature>
<dbReference type="InterPro" id="IPR000210">
    <property type="entry name" value="BTB/POZ_dom"/>
</dbReference>
<dbReference type="PANTHER" id="PTHR24413">
    <property type="entry name" value="SPECKLE-TYPE POZ PROTEIN"/>
    <property type="match status" value="1"/>
</dbReference>
<dbReference type="Gene3D" id="1.10.10.2360">
    <property type="match status" value="1"/>
</dbReference>
<organism evidence="3">
    <name type="scientific">Naegleria gruberi</name>
    <name type="common">Amoeba</name>
    <dbReference type="NCBI Taxonomy" id="5762"/>
    <lineage>
        <taxon>Eukaryota</taxon>
        <taxon>Discoba</taxon>
        <taxon>Heterolobosea</taxon>
        <taxon>Tetramitia</taxon>
        <taxon>Eutetramitia</taxon>
        <taxon>Vahlkampfiidae</taxon>
        <taxon>Naegleria</taxon>
    </lineage>
</organism>
<evidence type="ECO:0000259" key="1">
    <source>
        <dbReference type="PROSITE" id="PS50097"/>
    </source>
</evidence>
<dbReference type="InterPro" id="IPR011333">
    <property type="entry name" value="SKP1/BTB/POZ_sf"/>
</dbReference>
<dbReference type="RefSeq" id="XP_002671805.1">
    <property type="nucleotide sequence ID" value="XM_002671759.1"/>
</dbReference>